<feature type="compositionally biased region" description="Basic and acidic residues" evidence="1">
    <location>
        <begin position="34"/>
        <end position="43"/>
    </location>
</feature>
<gene>
    <name evidence="2" type="ORF">LMXM_06_0320</name>
</gene>
<feature type="region of interest" description="Disordered" evidence="1">
    <location>
        <begin position="149"/>
        <end position="182"/>
    </location>
</feature>
<feature type="region of interest" description="Disordered" evidence="1">
    <location>
        <begin position="910"/>
        <end position="934"/>
    </location>
</feature>
<dbReference type="OrthoDB" id="264437at2759"/>
<dbReference type="GeneID" id="13453167"/>
<protein>
    <submittedName>
        <fullName evidence="2">Uncharacterized protein</fullName>
    </submittedName>
</protein>
<evidence type="ECO:0000313" key="2">
    <source>
        <dbReference type="EMBL" id="CBZ23511.1"/>
    </source>
</evidence>
<feature type="region of interest" description="Disordered" evidence="1">
    <location>
        <begin position="310"/>
        <end position="377"/>
    </location>
</feature>
<accession>E9AKR0</accession>
<evidence type="ECO:0000256" key="1">
    <source>
        <dbReference type="SAM" id="MobiDB-lite"/>
    </source>
</evidence>
<feature type="compositionally biased region" description="Basic and acidic residues" evidence="1">
    <location>
        <begin position="228"/>
        <end position="237"/>
    </location>
</feature>
<dbReference type="OMA" id="NCVLERH"/>
<dbReference type="VEuPathDB" id="TriTrypDB:LmxM.06.0320"/>
<sequence length="1037" mass="112122">MPASWRMRIAAYHASTNEADADELYASTILTDHYSSDDERAPDLEVEASPPQHDGSTDVEGVRRGGDASYFSDYAEGEARRDEQAALPPPPPLGSGAEKEDDACSRKLLPHLCSDDNGAHLVTDVVAEGDADEFCDVEYESIMANHRKDSFSGPVLTRDPAGHSPKMIGPSSPLKNGGGRRNSWLDPLRALSTPYSKDAAGIHPKNPQLPEDVSIRRQVLPYTPARTSESRFERRTDTLPYHGGPSSVMVREGTAAPSSPPVSELNGAASCTANQDARGYRRTNYASSSRASTLATIDAVHVLALTDVLTNGNHKGCDGGKGASATTPTTPPRVAPRGRDARVSFSPDDTSAAANSPPPRPLTVAATPPEAQQTRDTDTRMRTMLPAPQTTALMGPQPRVVRDRPPRGVPLILQCTGHFPTPTRTILVDDTVMDDDDGDGEDTVTAGLHTGVYKETGDRSDLSYSSSVSVEGAVLLKGGGRDGRGGRDASNCSPTPAPGILHGRTRAVARSGSPLVSLTDPQFIGGDPATVADQQPDPEPHHHDRVASPSLSPPKTWEEEAEAEEVDAAPNLIDFSVQTEELEPSRQDESLILCGYSVESIRTSRGASGPPEVRHRHRVPPCQAFVNSSATGAAGSVAAFSRKGREQCAASQDVEQLQMEGEGAEEGWDWPRGEASWSPQPSRLEGDAVQTVPREWLPRTYTDQPSRETYPGGGFDDDLPQTSSSGLQDVGYLIESVEEAPAPGRGFHPPPRITDVPCEGARVRGGRDSTPSFRKSHHVNDSVACVQATPLSSSSATRLDEHSSLTVQRERRKALHTLLARQMRFPNSSRCTTMAHEYTDARESLRSTRVIAPAADYVATQEQLRGQRLAAEEERARLSLVLDVCEAVRPHARDLLLMFLLLVEESNMRRRHSRRGQVQRRSNTTSDHSTAYNSGLDSTVWEESRVTYGTCAEAVNCVLERHGVTRVRATRELCRRVVAWSQHHHNGHSLPTQGASLLDSLRGTADDASVEYATFVSSVMEFAEQYPGLARAGRQCG</sequence>
<feature type="compositionally biased region" description="Polar residues" evidence="1">
    <location>
        <begin position="923"/>
        <end position="934"/>
    </location>
</feature>
<feature type="region of interest" description="Disordered" evidence="1">
    <location>
        <begin position="741"/>
        <end position="778"/>
    </location>
</feature>
<feature type="region of interest" description="Disordered" evidence="1">
    <location>
        <begin position="33"/>
        <end position="102"/>
    </location>
</feature>
<dbReference type="RefSeq" id="XP_003872044.1">
    <property type="nucleotide sequence ID" value="XM_003871995.1"/>
</dbReference>
<dbReference type="EMBL" id="FR799559">
    <property type="protein sequence ID" value="CBZ23511.1"/>
    <property type="molecule type" value="Genomic_DNA"/>
</dbReference>
<keyword evidence="3" id="KW-1185">Reference proteome</keyword>
<dbReference type="Proteomes" id="UP000007259">
    <property type="component" value="Chromosome 6"/>
</dbReference>
<feature type="region of interest" description="Disordered" evidence="1">
    <location>
        <begin position="650"/>
        <end position="726"/>
    </location>
</feature>
<feature type="region of interest" description="Disordered" evidence="1">
    <location>
        <begin position="478"/>
        <end position="564"/>
    </location>
</feature>
<dbReference type="KEGG" id="lmi:LMXM_06_0320"/>
<evidence type="ECO:0000313" key="3">
    <source>
        <dbReference type="Proteomes" id="UP000007259"/>
    </source>
</evidence>
<dbReference type="PhylomeDB" id="E9AKR0"/>
<proteinExistence type="predicted"/>
<organism evidence="2 3">
    <name type="scientific">Leishmania mexicana (strain MHOM/GT/2001/U1103)</name>
    <dbReference type="NCBI Taxonomy" id="929439"/>
    <lineage>
        <taxon>Eukaryota</taxon>
        <taxon>Discoba</taxon>
        <taxon>Euglenozoa</taxon>
        <taxon>Kinetoplastea</taxon>
        <taxon>Metakinetoplastina</taxon>
        <taxon>Trypanosomatida</taxon>
        <taxon>Trypanosomatidae</taxon>
        <taxon>Leishmaniinae</taxon>
        <taxon>Leishmania</taxon>
    </lineage>
</organism>
<dbReference type="AlphaFoldDB" id="E9AKR0"/>
<reference evidence="2 3" key="1">
    <citation type="journal article" date="2011" name="Genome Res.">
        <title>Chromosome and gene copy number variation allow major structural change between species and strains of Leishmania.</title>
        <authorList>
            <person name="Rogers M.B."/>
            <person name="Hilley J.D."/>
            <person name="Dickens N.J."/>
            <person name="Wilkes J."/>
            <person name="Bates P.A."/>
            <person name="Depledge D.P."/>
            <person name="Harris D."/>
            <person name="Her Y."/>
            <person name="Herzyk P."/>
            <person name="Imamura H."/>
            <person name="Otto T.D."/>
            <person name="Sanders M."/>
            <person name="Seeger K."/>
            <person name="Dujardin J.C."/>
            <person name="Berriman M."/>
            <person name="Smith D.F."/>
            <person name="Hertz-Fowler C."/>
            <person name="Mottram J.C."/>
        </authorList>
    </citation>
    <scope>NUCLEOTIDE SEQUENCE [LARGE SCALE GENOMIC DNA]</scope>
    <source>
        <strain evidence="2 3">MHOM/GT/2001/U1103</strain>
    </source>
</reference>
<feature type="region of interest" description="Disordered" evidence="1">
    <location>
        <begin position="225"/>
        <end position="267"/>
    </location>
</feature>
<name>E9AKR0_LEIMU</name>